<proteinExistence type="predicted"/>
<feature type="non-terminal residue" evidence="1">
    <location>
        <position position="1"/>
    </location>
</feature>
<dbReference type="AlphaFoldDB" id="A0A382G2M0"/>
<name>A0A382G2M0_9ZZZZ</name>
<feature type="non-terminal residue" evidence="1">
    <location>
        <position position="23"/>
    </location>
</feature>
<evidence type="ECO:0000313" key="1">
    <source>
        <dbReference type="EMBL" id="SVB68441.1"/>
    </source>
</evidence>
<organism evidence="1">
    <name type="scientific">marine metagenome</name>
    <dbReference type="NCBI Taxonomy" id="408172"/>
    <lineage>
        <taxon>unclassified sequences</taxon>
        <taxon>metagenomes</taxon>
        <taxon>ecological metagenomes</taxon>
    </lineage>
</organism>
<dbReference type="EMBL" id="UINC01052751">
    <property type="protein sequence ID" value="SVB68441.1"/>
    <property type="molecule type" value="Genomic_DNA"/>
</dbReference>
<sequence>VAARRRRVLDAMSEREVDALVLG</sequence>
<protein>
    <submittedName>
        <fullName evidence="1">Uncharacterized protein</fullName>
    </submittedName>
</protein>
<accession>A0A382G2M0</accession>
<gene>
    <name evidence="1" type="ORF">METZ01_LOCUS221295</name>
</gene>
<reference evidence="1" key="1">
    <citation type="submission" date="2018-05" db="EMBL/GenBank/DDBJ databases">
        <authorList>
            <person name="Lanie J.A."/>
            <person name="Ng W.-L."/>
            <person name="Kazmierczak K.M."/>
            <person name="Andrzejewski T.M."/>
            <person name="Davidsen T.M."/>
            <person name="Wayne K.J."/>
            <person name="Tettelin H."/>
            <person name="Glass J.I."/>
            <person name="Rusch D."/>
            <person name="Podicherti R."/>
            <person name="Tsui H.-C.T."/>
            <person name="Winkler M.E."/>
        </authorList>
    </citation>
    <scope>NUCLEOTIDE SEQUENCE</scope>
</reference>